<comment type="caution">
    <text evidence="15">The sequence shown here is derived from an EMBL/GenBank/DDBJ whole genome shotgun (WGS) entry which is preliminary data.</text>
</comment>
<keyword evidence="8 12" id="KW-0521">NADP</keyword>
<dbReference type="PROSITE" id="PS00069">
    <property type="entry name" value="G6P_DEHYDROGENASE"/>
    <property type="match status" value="1"/>
</dbReference>
<evidence type="ECO:0000256" key="4">
    <source>
        <dbReference type="ARBA" id="ARBA00009975"/>
    </source>
</evidence>
<evidence type="ECO:0000256" key="5">
    <source>
        <dbReference type="ARBA" id="ARBA00013019"/>
    </source>
</evidence>
<evidence type="ECO:0000256" key="1">
    <source>
        <dbReference type="ARBA" id="ARBA00002914"/>
    </source>
</evidence>
<keyword evidence="7 12" id="KW-0313">Glucose metabolism</keyword>
<dbReference type="STRING" id="67767.A0A0J7K1S3"/>
<feature type="domain" description="Glucose-6-phosphate dehydrogenase NAD-binding" evidence="13">
    <location>
        <begin position="38"/>
        <end position="211"/>
    </location>
</feature>
<evidence type="ECO:0000256" key="8">
    <source>
        <dbReference type="ARBA" id="ARBA00022857"/>
    </source>
</evidence>
<comment type="pathway">
    <text evidence="3 12">Carbohydrate degradation; pentose phosphate pathway; D-ribulose 5-phosphate from D-glucose 6-phosphate (oxidative stage): step 1/3.</text>
</comment>
<dbReference type="GO" id="GO:0004345">
    <property type="term" value="F:glucose-6-phosphate dehydrogenase activity"/>
    <property type="evidence" value="ECO:0007669"/>
    <property type="project" value="UniProtKB-EC"/>
</dbReference>
<evidence type="ECO:0000256" key="9">
    <source>
        <dbReference type="ARBA" id="ARBA00023002"/>
    </source>
</evidence>
<reference evidence="15 16" key="1">
    <citation type="submission" date="2015-04" db="EMBL/GenBank/DDBJ databases">
        <title>Lasius niger genome sequencing.</title>
        <authorList>
            <person name="Konorov E.A."/>
            <person name="Nikitin M.A."/>
            <person name="Kirill M.V."/>
            <person name="Chang P."/>
        </authorList>
    </citation>
    <scope>NUCLEOTIDE SEQUENCE [LARGE SCALE GENOMIC DNA]</scope>
    <source>
        <tissue evidence="15">Whole</tissue>
    </source>
</reference>
<gene>
    <name evidence="15" type="ORF">RF55_18363</name>
</gene>
<comment type="function">
    <text evidence="1">Cytosolic glucose-6-phosphate dehydrogenase that catalyzes the first and rate-limiting step of the oxidative branch within the pentose phosphate pathway/shunt, an alternative route to glycolysis for the dissimilation of carbohydrates and a major source of reducing power and metabolic intermediates for fatty acid and nucleic acid biosynthetic processes.</text>
</comment>
<evidence type="ECO:0000259" key="13">
    <source>
        <dbReference type="Pfam" id="PF00479"/>
    </source>
</evidence>
<evidence type="ECO:0000256" key="11">
    <source>
        <dbReference type="ARBA" id="ARBA00047696"/>
    </source>
</evidence>
<dbReference type="InterPro" id="IPR036291">
    <property type="entry name" value="NAD(P)-bd_dom_sf"/>
</dbReference>
<dbReference type="PaxDb" id="67767-A0A0J7K1S3"/>
<dbReference type="GO" id="GO:0006006">
    <property type="term" value="P:glucose metabolic process"/>
    <property type="evidence" value="ECO:0007669"/>
    <property type="project" value="UniProtKB-KW"/>
</dbReference>
<dbReference type="UniPathway" id="UPA00115">
    <property type="reaction ID" value="UER00408"/>
</dbReference>
<dbReference type="EC" id="1.1.1.49" evidence="5 12"/>
<dbReference type="Gene3D" id="3.40.50.720">
    <property type="entry name" value="NAD(P)-binding Rossmann-like Domain"/>
    <property type="match status" value="1"/>
</dbReference>
<comment type="catalytic activity">
    <reaction evidence="11">
        <text>D-glucose 6-phosphate + NADP(+) = 6-phospho-D-glucono-1,5-lactone + NADPH + H(+)</text>
        <dbReference type="Rhea" id="RHEA:15841"/>
        <dbReference type="ChEBI" id="CHEBI:15378"/>
        <dbReference type="ChEBI" id="CHEBI:57783"/>
        <dbReference type="ChEBI" id="CHEBI:57955"/>
        <dbReference type="ChEBI" id="CHEBI:58349"/>
        <dbReference type="ChEBI" id="CHEBI:61548"/>
        <dbReference type="EC" id="1.1.1.49"/>
    </reaction>
    <physiologicalReaction direction="left-to-right" evidence="11">
        <dbReference type="Rhea" id="RHEA:15842"/>
    </physiologicalReaction>
</comment>
<proteinExistence type="inferred from homology"/>
<evidence type="ECO:0000259" key="14">
    <source>
        <dbReference type="Pfam" id="PF02781"/>
    </source>
</evidence>
<dbReference type="PANTHER" id="PTHR23429">
    <property type="entry name" value="GLUCOSE-6-PHOSPHATE 1-DEHYDROGENASE G6PD"/>
    <property type="match status" value="1"/>
</dbReference>
<evidence type="ECO:0000256" key="7">
    <source>
        <dbReference type="ARBA" id="ARBA00022526"/>
    </source>
</evidence>
<dbReference type="SUPFAM" id="SSF55347">
    <property type="entry name" value="Glyceraldehyde-3-phosphate dehydrogenase-like, C-terminal domain"/>
    <property type="match status" value="1"/>
</dbReference>
<dbReference type="GO" id="GO:0005829">
    <property type="term" value="C:cytosol"/>
    <property type="evidence" value="ECO:0007669"/>
    <property type="project" value="UniProtKB-SubCell"/>
</dbReference>
<dbReference type="SUPFAM" id="SSF51735">
    <property type="entry name" value="NAD(P)-binding Rossmann-fold domains"/>
    <property type="match status" value="1"/>
</dbReference>
<name>A0A0J7K1S3_LASNI</name>
<accession>A0A0J7K1S3</accession>
<dbReference type="PIRSF" id="PIRSF000110">
    <property type="entry name" value="G6PD"/>
    <property type="match status" value="1"/>
</dbReference>
<dbReference type="InterPro" id="IPR001282">
    <property type="entry name" value="G6P_DH"/>
</dbReference>
<evidence type="ECO:0000256" key="2">
    <source>
        <dbReference type="ARBA" id="ARBA00004514"/>
    </source>
</evidence>
<dbReference type="Proteomes" id="UP000036403">
    <property type="component" value="Unassembled WGS sequence"/>
</dbReference>
<keyword evidence="9 12" id="KW-0560">Oxidoreductase</keyword>
<evidence type="ECO:0000256" key="10">
    <source>
        <dbReference type="ARBA" id="ARBA00023277"/>
    </source>
</evidence>
<keyword evidence="10 12" id="KW-0119">Carbohydrate metabolism</keyword>
<dbReference type="FunFam" id="3.30.360.10:FF:000011">
    <property type="entry name" value="Glucose-6-phosphate 1-dehydrogenase"/>
    <property type="match status" value="1"/>
</dbReference>
<dbReference type="InterPro" id="IPR022674">
    <property type="entry name" value="G6P_DH_NAD-bd"/>
</dbReference>
<protein>
    <recommendedName>
        <fullName evidence="6 12">Glucose-6-phosphate 1-dehydrogenase</fullName>
        <ecNumber evidence="5 12">1.1.1.49</ecNumber>
    </recommendedName>
</protein>
<sequence length="513" mass="57076">MPYAAHPVGTHPSTTASLGGIHVSSSASSLQVEAFDLVIFGGTGDLAIRKLLPAMYHRFAEGQIDRASRIIGIARAELNDASYRKIAREAVLKVDKNAPEQRLEAFLALIHYRSLDGRKDAGWSEFAKFIGEKPDNVRVFYLSTSPSLFVDLCQKLGKHKLNEGRARVVLEKPIGTDLGSADKINDDVAQVFDESQTYRIDHYLGKETVQNLLALRFGNALFEPLWNAEHIEHVQITVAETVGVGHRAGYYDDSGAMRDMIQNHILQLLCMVAMEPPSSMAPDAVRDEKLKVLRSLKPINAARTPQLTVRGQYRAGASEEGSVPGYEEELGHPSNTETFVAIKAEIANWRWAGVPFYLRTGKRLPERLSEIVVTYKSVPHSIFDQDAGALAQNRLVLRLQPDEGVKLWLTIKNPGPGGLKLRHVPLDMSFLEAFGGQLPDAYERLILDVVRGNPTLFMRRDEVEAAWRWADPILDAWTDSNEVPRPYTAGTWGPSASVALIERDGYTWNEEND</sequence>
<dbReference type="InterPro" id="IPR019796">
    <property type="entry name" value="G6P_DH_AS"/>
</dbReference>
<dbReference type="Gene3D" id="3.30.360.10">
    <property type="entry name" value="Dihydrodipicolinate Reductase, domain 2"/>
    <property type="match status" value="1"/>
</dbReference>
<dbReference type="EMBL" id="LBMM01017316">
    <property type="protein sequence ID" value="KMQ84121.1"/>
    <property type="molecule type" value="Genomic_DNA"/>
</dbReference>
<dbReference type="OrthoDB" id="60984at2759"/>
<dbReference type="Pfam" id="PF00479">
    <property type="entry name" value="G6PD_N"/>
    <property type="match status" value="1"/>
</dbReference>
<dbReference type="Pfam" id="PF02781">
    <property type="entry name" value="G6PD_C"/>
    <property type="match status" value="1"/>
</dbReference>
<organism evidence="15 16">
    <name type="scientific">Lasius niger</name>
    <name type="common">Black garden ant</name>
    <dbReference type="NCBI Taxonomy" id="67767"/>
    <lineage>
        <taxon>Eukaryota</taxon>
        <taxon>Metazoa</taxon>
        <taxon>Ecdysozoa</taxon>
        <taxon>Arthropoda</taxon>
        <taxon>Hexapoda</taxon>
        <taxon>Insecta</taxon>
        <taxon>Pterygota</taxon>
        <taxon>Neoptera</taxon>
        <taxon>Endopterygota</taxon>
        <taxon>Hymenoptera</taxon>
        <taxon>Apocrita</taxon>
        <taxon>Aculeata</taxon>
        <taxon>Formicoidea</taxon>
        <taxon>Formicidae</taxon>
        <taxon>Formicinae</taxon>
        <taxon>Lasius</taxon>
        <taxon>Lasius</taxon>
    </lineage>
</organism>
<evidence type="ECO:0000256" key="12">
    <source>
        <dbReference type="RuleBase" id="RU362120"/>
    </source>
</evidence>
<evidence type="ECO:0000313" key="15">
    <source>
        <dbReference type="EMBL" id="KMQ84121.1"/>
    </source>
</evidence>
<keyword evidence="16" id="KW-1185">Reference proteome</keyword>
<evidence type="ECO:0000256" key="3">
    <source>
        <dbReference type="ARBA" id="ARBA00004937"/>
    </source>
</evidence>
<comment type="subcellular location">
    <subcellularLocation>
        <location evidence="2">Cytoplasm</location>
        <location evidence="2">Cytosol</location>
    </subcellularLocation>
</comment>
<dbReference type="GO" id="GO:0009051">
    <property type="term" value="P:pentose-phosphate shunt, oxidative branch"/>
    <property type="evidence" value="ECO:0007669"/>
    <property type="project" value="TreeGrafter"/>
</dbReference>
<dbReference type="HAMAP" id="MF_00966">
    <property type="entry name" value="G6PD"/>
    <property type="match status" value="1"/>
</dbReference>
<dbReference type="PANTHER" id="PTHR23429:SF0">
    <property type="entry name" value="GLUCOSE-6-PHOSPHATE 1-DEHYDROGENASE"/>
    <property type="match status" value="1"/>
</dbReference>
<comment type="similarity">
    <text evidence="4 12">Belongs to the glucose-6-phosphate dehydrogenase family.</text>
</comment>
<evidence type="ECO:0000256" key="6">
    <source>
        <dbReference type="ARBA" id="ARBA00020444"/>
    </source>
</evidence>
<evidence type="ECO:0000313" key="16">
    <source>
        <dbReference type="Proteomes" id="UP000036403"/>
    </source>
</evidence>
<feature type="domain" description="Glucose-6-phosphate dehydrogenase C-terminal" evidence="14">
    <location>
        <begin position="213"/>
        <end position="509"/>
    </location>
</feature>
<dbReference type="NCBIfam" id="TIGR00871">
    <property type="entry name" value="zwf"/>
    <property type="match status" value="1"/>
</dbReference>
<dbReference type="InterPro" id="IPR022675">
    <property type="entry name" value="G6P_DH_C"/>
</dbReference>
<dbReference type="PRINTS" id="PR00079">
    <property type="entry name" value="G6PDHDRGNASE"/>
</dbReference>
<comment type="function">
    <text evidence="12">Catalyzes the rate-limiting step of the oxidative pentose-phosphate pathway, which represents a route for the dissimilation of carbohydrates besides glycolysis.</text>
</comment>
<dbReference type="GO" id="GO:0050661">
    <property type="term" value="F:NADP binding"/>
    <property type="evidence" value="ECO:0007669"/>
    <property type="project" value="InterPro"/>
</dbReference>
<dbReference type="AlphaFoldDB" id="A0A0J7K1S3"/>